<dbReference type="RefSeq" id="WP_076171313.1">
    <property type="nucleotide sequence ID" value="NZ_MRTP01000004.1"/>
</dbReference>
<organism evidence="2 3">
    <name type="scientific">Paenibacillus rhizosphaerae</name>
    <dbReference type="NCBI Taxonomy" id="297318"/>
    <lineage>
        <taxon>Bacteria</taxon>
        <taxon>Bacillati</taxon>
        <taxon>Bacillota</taxon>
        <taxon>Bacilli</taxon>
        <taxon>Bacillales</taxon>
        <taxon>Paenibacillaceae</taxon>
        <taxon>Paenibacillus</taxon>
    </lineage>
</organism>
<evidence type="ECO:0008006" key="4">
    <source>
        <dbReference type="Google" id="ProtNLM"/>
    </source>
</evidence>
<accession>A0A1R1EPH3</accession>
<evidence type="ECO:0000256" key="1">
    <source>
        <dbReference type="SAM" id="Phobius"/>
    </source>
</evidence>
<keyword evidence="3" id="KW-1185">Reference proteome</keyword>
<proteinExistence type="predicted"/>
<evidence type="ECO:0000313" key="2">
    <source>
        <dbReference type="EMBL" id="OMF53679.1"/>
    </source>
</evidence>
<dbReference type="AlphaFoldDB" id="A0A1R1EPH3"/>
<dbReference type="EMBL" id="MRTP01000004">
    <property type="protein sequence ID" value="OMF53679.1"/>
    <property type="molecule type" value="Genomic_DNA"/>
</dbReference>
<keyword evidence="1" id="KW-1133">Transmembrane helix</keyword>
<comment type="caution">
    <text evidence="2">The sequence shown here is derived from an EMBL/GenBank/DDBJ whole genome shotgun (WGS) entry which is preliminary data.</text>
</comment>
<dbReference type="Proteomes" id="UP000187172">
    <property type="component" value="Unassembled WGS sequence"/>
</dbReference>
<keyword evidence="1" id="KW-0812">Transmembrane</keyword>
<reference evidence="2 3" key="1">
    <citation type="submission" date="2016-11" db="EMBL/GenBank/DDBJ databases">
        <title>Paenibacillus species isolates.</title>
        <authorList>
            <person name="Beno S.M."/>
        </authorList>
    </citation>
    <scope>NUCLEOTIDE SEQUENCE [LARGE SCALE GENOMIC DNA]</scope>
    <source>
        <strain evidence="2 3">FSL R5-0378</strain>
    </source>
</reference>
<sequence>MKITDFCLVFIVIFFPVFLIMGYHVQDQRNVRFTELKYVTALRTAVQDAGSMLNVNERQEFESGYGSAKFFKADKELALDTFYHTLYANLGIEEDAAAQQALDRYIPAVVVIDYDGYWVYAEEEYKGADGMAYAKHLWLPKKPYSYSDRAGNMVHFTLDNVVEAYQAGSGTWIRGLQRELGPTSSIPLLQDRIRYEQVRRTTIVQAIEDDLANVINRHNEKAVRNGASYLFTLPLISQEEWNNSIDDIGILAFIQGIPIGEQALNNYALGSGRLVRSNVIKAGVDHRTGIRYYSRDDCADDLDAAETFTSPKEAAANGYFEKPCTRAFDP</sequence>
<dbReference type="STRING" id="297318.BK138_17785"/>
<keyword evidence="1" id="KW-0472">Membrane</keyword>
<name>A0A1R1EPH3_9BACL</name>
<evidence type="ECO:0000313" key="3">
    <source>
        <dbReference type="Proteomes" id="UP000187172"/>
    </source>
</evidence>
<feature type="transmembrane region" description="Helical" evidence="1">
    <location>
        <begin position="7"/>
        <end position="25"/>
    </location>
</feature>
<protein>
    <recommendedName>
        <fullName evidence="4">F0F1-type ATP synthase</fullName>
    </recommendedName>
</protein>
<gene>
    <name evidence="2" type="ORF">BK138_17785</name>
</gene>